<feature type="domain" description="HTH marR-type" evidence="5">
    <location>
        <begin position="7"/>
        <end position="139"/>
    </location>
</feature>
<keyword evidence="2 6" id="KW-0238">DNA-binding</keyword>
<evidence type="ECO:0000259" key="5">
    <source>
        <dbReference type="PROSITE" id="PS50995"/>
    </source>
</evidence>
<gene>
    <name evidence="6" type="ORF">GGQ59_000581</name>
</gene>
<evidence type="ECO:0000256" key="1">
    <source>
        <dbReference type="ARBA" id="ARBA00023015"/>
    </source>
</evidence>
<dbReference type="InterPro" id="IPR036388">
    <property type="entry name" value="WH-like_DNA-bd_sf"/>
</dbReference>
<dbReference type="PROSITE" id="PS50995">
    <property type="entry name" value="HTH_MARR_2"/>
    <property type="match status" value="1"/>
</dbReference>
<dbReference type="GO" id="GO:0003677">
    <property type="term" value="F:DNA binding"/>
    <property type="evidence" value="ECO:0007669"/>
    <property type="project" value="UniProtKB-KW"/>
</dbReference>
<feature type="region of interest" description="Disordered" evidence="4">
    <location>
        <begin position="149"/>
        <end position="265"/>
    </location>
</feature>
<feature type="compositionally biased region" description="Basic residues" evidence="4">
    <location>
        <begin position="200"/>
        <end position="241"/>
    </location>
</feature>
<dbReference type="Proteomes" id="UP000563524">
    <property type="component" value="Unassembled WGS sequence"/>
</dbReference>
<dbReference type="RefSeq" id="WP_221400843.1">
    <property type="nucleotide sequence ID" value="NZ_JACHOB010000001.1"/>
</dbReference>
<dbReference type="Gene3D" id="1.10.10.10">
    <property type="entry name" value="Winged helix-like DNA-binding domain superfamily/Winged helix DNA-binding domain"/>
    <property type="match status" value="1"/>
</dbReference>
<dbReference type="InterPro" id="IPR036390">
    <property type="entry name" value="WH_DNA-bd_sf"/>
</dbReference>
<dbReference type="PANTHER" id="PTHR42756:SF1">
    <property type="entry name" value="TRANSCRIPTIONAL REPRESSOR OF EMRAB OPERON"/>
    <property type="match status" value="1"/>
</dbReference>
<evidence type="ECO:0000256" key="4">
    <source>
        <dbReference type="SAM" id="MobiDB-lite"/>
    </source>
</evidence>
<comment type="caution">
    <text evidence="6">The sequence shown here is derived from an EMBL/GenBank/DDBJ whole genome shotgun (WGS) entry which is preliminary data.</text>
</comment>
<dbReference type="PRINTS" id="PR00598">
    <property type="entry name" value="HTHMARR"/>
</dbReference>
<reference evidence="6 7" key="1">
    <citation type="submission" date="2020-08" db="EMBL/GenBank/DDBJ databases">
        <title>Genomic Encyclopedia of Type Strains, Phase IV (KMG-IV): sequencing the most valuable type-strain genomes for metagenomic binning, comparative biology and taxonomic classification.</title>
        <authorList>
            <person name="Goeker M."/>
        </authorList>
    </citation>
    <scope>NUCLEOTIDE SEQUENCE [LARGE SCALE GENOMIC DNA]</scope>
    <source>
        <strain evidence="6 7">DSM 102850</strain>
    </source>
</reference>
<feature type="compositionally biased region" description="Low complexity" evidence="4">
    <location>
        <begin position="177"/>
        <end position="199"/>
    </location>
</feature>
<keyword evidence="3" id="KW-0804">Transcription</keyword>
<proteinExistence type="predicted"/>
<evidence type="ECO:0000256" key="3">
    <source>
        <dbReference type="ARBA" id="ARBA00023163"/>
    </source>
</evidence>
<sequence>MADFALQQSPGHLLRRAQQYADDLYKKEVGATGPTPRQFTVLHTVSMEEGLSQTDLVRRTGIDRSTLADMIARLTKKGYLARQRTKDDARANAVKLTAQGRKIMKSAETKVMKAEEDALAMLPKTQQSSFMKNLRAYAEALDKIEAEMMAPKRQPAAKKAAKTTKKTTAKKARTKKGAAATQTATTATETSAAASAAPAKKARTKKAPAKKTAAKKAPAKKTTKAAAKKAPAKKAPAKKGATKQATARKVARKTPRKKATPAATA</sequence>
<dbReference type="SUPFAM" id="SSF46785">
    <property type="entry name" value="Winged helix' DNA-binding domain"/>
    <property type="match status" value="1"/>
</dbReference>
<evidence type="ECO:0000256" key="2">
    <source>
        <dbReference type="ARBA" id="ARBA00023125"/>
    </source>
</evidence>
<feature type="compositionally biased region" description="Basic residues" evidence="4">
    <location>
        <begin position="155"/>
        <end position="176"/>
    </location>
</feature>
<dbReference type="Pfam" id="PF12802">
    <property type="entry name" value="MarR_2"/>
    <property type="match status" value="1"/>
</dbReference>
<evidence type="ECO:0000313" key="6">
    <source>
        <dbReference type="EMBL" id="MBB4658081.1"/>
    </source>
</evidence>
<keyword evidence="1" id="KW-0805">Transcription regulation</keyword>
<keyword evidence="7" id="KW-1185">Reference proteome</keyword>
<name>A0A840I1C2_9PROT</name>
<organism evidence="6 7">
    <name type="scientific">Parvularcula dongshanensis</name>
    <dbReference type="NCBI Taxonomy" id="1173995"/>
    <lineage>
        <taxon>Bacteria</taxon>
        <taxon>Pseudomonadati</taxon>
        <taxon>Pseudomonadota</taxon>
        <taxon>Alphaproteobacteria</taxon>
        <taxon>Parvularculales</taxon>
        <taxon>Parvularculaceae</taxon>
        <taxon>Parvularcula</taxon>
    </lineage>
</organism>
<evidence type="ECO:0000313" key="7">
    <source>
        <dbReference type="Proteomes" id="UP000563524"/>
    </source>
</evidence>
<dbReference type="AlphaFoldDB" id="A0A840I1C2"/>
<protein>
    <submittedName>
        <fullName evidence="6">DNA-binding MarR family transcriptional regulator</fullName>
    </submittedName>
</protein>
<dbReference type="PANTHER" id="PTHR42756">
    <property type="entry name" value="TRANSCRIPTIONAL REGULATOR, MARR"/>
    <property type="match status" value="1"/>
</dbReference>
<dbReference type="EMBL" id="JACHOB010000001">
    <property type="protein sequence ID" value="MBB4658081.1"/>
    <property type="molecule type" value="Genomic_DNA"/>
</dbReference>
<accession>A0A840I1C2</accession>
<dbReference type="GO" id="GO:0003700">
    <property type="term" value="F:DNA-binding transcription factor activity"/>
    <property type="evidence" value="ECO:0007669"/>
    <property type="project" value="InterPro"/>
</dbReference>
<dbReference type="InterPro" id="IPR000835">
    <property type="entry name" value="HTH_MarR-typ"/>
</dbReference>
<dbReference type="SMART" id="SM00347">
    <property type="entry name" value="HTH_MARR"/>
    <property type="match status" value="1"/>
</dbReference>
<feature type="compositionally biased region" description="Basic residues" evidence="4">
    <location>
        <begin position="249"/>
        <end position="259"/>
    </location>
</feature>